<keyword evidence="2" id="KW-0732">Signal</keyword>
<evidence type="ECO:0000256" key="2">
    <source>
        <dbReference type="SAM" id="SignalP"/>
    </source>
</evidence>
<evidence type="ECO:0000313" key="3">
    <source>
        <dbReference type="EMBL" id="EWM25981.1"/>
    </source>
</evidence>
<dbReference type="Gene3D" id="2.60.120.260">
    <property type="entry name" value="Galactose-binding domain-like"/>
    <property type="match status" value="1"/>
</dbReference>
<evidence type="ECO:0000313" key="4">
    <source>
        <dbReference type="Proteomes" id="UP000019335"/>
    </source>
</evidence>
<feature type="signal peptide" evidence="2">
    <location>
        <begin position="1"/>
        <end position="21"/>
    </location>
</feature>
<reference evidence="3 4" key="1">
    <citation type="journal article" date="2014" name="Mol. Plant">
        <title>Chromosome Scale Genome Assembly and Transcriptome Profiling of Nannochloropsis gaditana in Nitrogen Depletion.</title>
        <authorList>
            <person name="Corteggiani Carpinelli E."/>
            <person name="Telatin A."/>
            <person name="Vitulo N."/>
            <person name="Forcato C."/>
            <person name="D'Angelo M."/>
            <person name="Schiavon R."/>
            <person name="Vezzi A."/>
            <person name="Giacometti G.M."/>
            <person name="Morosinotto T."/>
            <person name="Valle G."/>
        </authorList>
    </citation>
    <scope>NUCLEOTIDE SEQUENCE [LARGE SCALE GENOMIC DNA]</scope>
    <source>
        <strain evidence="3 4">B-31</strain>
    </source>
</reference>
<organism evidence="3 4">
    <name type="scientific">Nannochloropsis gaditana</name>
    <dbReference type="NCBI Taxonomy" id="72520"/>
    <lineage>
        <taxon>Eukaryota</taxon>
        <taxon>Sar</taxon>
        <taxon>Stramenopiles</taxon>
        <taxon>Ochrophyta</taxon>
        <taxon>Eustigmatophyceae</taxon>
        <taxon>Eustigmatales</taxon>
        <taxon>Monodopsidaceae</taxon>
        <taxon>Nannochloropsis</taxon>
    </lineage>
</organism>
<dbReference type="AlphaFoldDB" id="W7TZB9"/>
<sequence>MKGRMRNIIMLVMASCQIGAGIQSLYGTSPFADEKMQGPQNIPGKVWMAWFDRGGQNVAYHSYDDVNHGSCELNPCTGVDAVYKNVFRKDEGASTSYTKPPNGGWPGDRFAGNNSQVPIDQMYWGWNALGNWVRVSLLVQEPGDYTVSLFGTSNSGGTLLLTVDDYASHGTEAVGVRTGERGGEGPRAVDSRILGVLARSDPSAVFSPILSSPWFFPPSRHLLDAVRHSCHSPHGRVPSMVPLSRHRRPPRLASRPGSPHRQCHGDRQLQGGESIWQPALAGFRAERVDVFRCHCPPFFID</sequence>
<accession>W7TZB9</accession>
<keyword evidence="4" id="KW-1185">Reference proteome</keyword>
<feature type="region of interest" description="Disordered" evidence="1">
    <location>
        <begin position="232"/>
        <end position="268"/>
    </location>
</feature>
<dbReference type="Proteomes" id="UP000019335">
    <property type="component" value="Chromosome 10"/>
</dbReference>
<dbReference type="OrthoDB" id="10339643at2759"/>
<gene>
    <name evidence="3" type="ORF">Naga_100151g12</name>
</gene>
<protein>
    <submittedName>
        <fullName evidence="3">Endoglucanase a</fullName>
    </submittedName>
</protein>
<evidence type="ECO:0000256" key="1">
    <source>
        <dbReference type="SAM" id="MobiDB-lite"/>
    </source>
</evidence>
<dbReference type="EMBL" id="AZIL01000796">
    <property type="protein sequence ID" value="EWM25981.1"/>
    <property type="molecule type" value="Genomic_DNA"/>
</dbReference>
<proteinExistence type="predicted"/>
<feature type="chain" id="PRO_5004901363" evidence="2">
    <location>
        <begin position="22"/>
        <end position="301"/>
    </location>
</feature>
<name>W7TZB9_9STRA</name>
<comment type="caution">
    <text evidence="3">The sequence shown here is derived from an EMBL/GenBank/DDBJ whole genome shotgun (WGS) entry which is preliminary data.</text>
</comment>